<name>A0A8H7IZY3_9PLEO</name>
<keyword evidence="1" id="KW-0472">Membrane</keyword>
<keyword evidence="3" id="KW-1185">Reference proteome</keyword>
<comment type="caution">
    <text evidence="2">The sequence shown here is derived from an EMBL/GenBank/DDBJ whole genome shotgun (WGS) entry which is preliminary data.</text>
</comment>
<evidence type="ECO:0000256" key="1">
    <source>
        <dbReference type="SAM" id="Phobius"/>
    </source>
</evidence>
<dbReference type="Proteomes" id="UP000651452">
    <property type="component" value="Unassembled WGS sequence"/>
</dbReference>
<accession>A0A8H7IZY3</accession>
<dbReference type="EMBL" id="RZGK01000013">
    <property type="protein sequence ID" value="KAF9694606.1"/>
    <property type="molecule type" value="Genomic_DNA"/>
</dbReference>
<keyword evidence="1" id="KW-0812">Transmembrane</keyword>
<gene>
    <name evidence="2" type="ORF">EKO04_007237</name>
</gene>
<organism evidence="2 3">
    <name type="scientific">Ascochyta lentis</name>
    <dbReference type="NCBI Taxonomy" id="205686"/>
    <lineage>
        <taxon>Eukaryota</taxon>
        <taxon>Fungi</taxon>
        <taxon>Dikarya</taxon>
        <taxon>Ascomycota</taxon>
        <taxon>Pezizomycotina</taxon>
        <taxon>Dothideomycetes</taxon>
        <taxon>Pleosporomycetidae</taxon>
        <taxon>Pleosporales</taxon>
        <taxon>Pleosporineae</taxon>
        <taxon>Didymellaceae</taxon>
        <taxon>Ascochyta</taxon>
    </lineage>
</organism>
<reference evidence="2" key="1">
    <citation type="submission" date="2018-12" db="EMBL/GenBank/DDBJ databases">
        <authorList>
            <person name="Syme R.A."/>
            <person name="Farfan-Caceres L."/>
            <person name="Lichtenzveig J."/>
        </authorList>
    </citation>
    <scope>NUCLEOTIDE SEQUENCE</scope>
    <source>
        <strain evidence="2">Al4</strain>
    </source>
</reference>
<proteinExistence type="predicted"/>
<dbReference type="OrthoDB" id="4159814at2759"/>
<evidence type="ECO:0000313" key="3">
    <source>
        <dbReference type="Proteomes" id="UP000651452"/>
    </source>
</evidence>
<dbReference type="AlphaFoldDB" id="A0A8H7IZY3"/>
<reference evidence="2" key="2">
    <citation type="submission" date="2020-09" db="EMBL/GenBank/DDBJ databases">
        <title>Reference genome assembly for Australian Ascochyta lentis isolate Al4.</title>
        <authorList>
            <person name="Lee R.C."/>
            <person name="Farfan-Caceres L.M."/>
            <person name="Debler J.W."/>
            <person name="Williams A.H."/>
            <person name="Henares B.M."/>
        </authorList>
    </citation>
    <scope>NUCLEOTIDE SEQUENCE</scope>
    <source>
        <strain evidence="2">Al4</strain>
    </source>
</reference>
<evidence type="ECO:0000313" key="2">
    <source>
        <dbReference type="EMBL" id="KAF9694606.1"/>
    </source>
</evidence>
<feature type="transmembrane region" description="Helical" evidence="1">
    <location>
        <begin position="12"/>
        <end position="37"/>
    </location>
</feature>
<keyword evidence="1" id="KW-1133">Transmembrane helix</keyword>
<sequence>MPVIIPRDNAGYALPFLVIVLIIIFGALCLVICGYAVHRTFGFNTDANGFKSVSVEQAAYMAEVRYRNMDTLAYEGRRSQWARNGKGPVS</sequence>
<protein>
    <submittedName>
        <fullName evidence="2">Uncharacterized protein</fullName>
    </submittedName>
</protein>